<evidence type="ECO:0000313" key="4">
    <source>
        <dbReference type="Proteomes" id="UP000011666"/>
    </source>
</evidence>
<dbReference type="AlphaFoldDB" id="M0QQG4"/>
<proteinExistence type="predicted"/>
<dbReference type="Proteomes" id="UP000011666">
    <property type="component" value="Unassembled WGS sequence"/>
</dbReference>
<accession>M0QQG4</accession>
<organism evidence="3 4">
    <name type="scientific">Gordonia soli NBRC 108243</name>
    <dbReference type="NCBI Taxonomy" id="1223545"/>
    <lineage>
        <taxon>Bacteria</taxon>
        <taxon>Bacillati</taxon>
        <taxon>Actinomycetota</taxon>
        <taxon>Actinomycetes</taxon>
        <taxon>Mycobacteriales</taxon>
        <taxon>Gordoniaceae</taxon>
        <taxon>Gordonia</taxon>
    </lineage>
</organism>
<dbReference type="eggNOG" id="COG0702">
    <property type="taxonomic scope" value="Bacteria"/>
</dbReference>
<keyword evidence="4" id="KW-1185">Reference proteome</keyword>
<protein>
    <recommendedName>
        <fullName evidence="2">NAD(P)-binding domain-containing protein</fullName>
    </recommendedName>
</protein>
<dbReference type="RefSeq" id="WP_007625363.1">
    <property type="nucleotide sequence ID" value="NZ_BANX01000043.1"/>
</dbReference>
<gene>
    <name evidence="3" type="ORF">GS4_43_00320</name>
</gene>
<dbReference type="InterPro" id="IPR051164">
    <property type="entry name" value="NmrA-like_oxidored"/>
</dbReference>
<evidence type="ECO:0000259" key="2">
    <source>
        <dbReference type="Pfam" id="PF13460"/>
    </source>
</evidence>
<feature type="domain" description="NAD(P)-binding" evidence="2">
    <location>
        <begin position="7"/>
        <end position="130"/>
    </location>
</feature>
<keyword evidence="1" id="KW-0521">NADP</keyword>
<reference evidence="3 4" key="1">
    <citation type="submission" date="2013-01" db="EMBL/GenBank/DDBJ databases">
        <title>Whole genome shotgun sequence of Gordonia soli NBRC 108243.</title>
        <authorList>
            <person name="Isaki-Nakamura S."/>
            <person name="Hosoyama A."/>
            <person name="Tsuchikane K."/>
            <person name="Ando Y."/>
            <person name="Baba S."/>
            <person name="Ohji S."/>
            <person name="Hamada M."/>
            <person name="Tamura T."/>
            <person name="Yamazoe A."/>
            <person name="Yamazaki S."/>
            <person name="Fujita N."/>
        </authorList>
    </citation>
    <scope>NUCLEOTIDE SEQUENCE [LARGE SCALE GENOMIC DNA]</scope>
    <source>
        <strain evidence="3 4">NBRC 108243</strain>
    </source>
</reference>
<dbReference type="EMBL" id="BANX01000043">
    <property type="protein sequence ID" value="GAC70905.1"/>
    <property type="molecule type" value="Genomic_DNA"/>
</dbReference>
<dbReference type="STRING" id="1223545.GS4_43_00320"/>
<evidence type="ECO:0000313" key="3">
    <source>
        <dbReference type="EMBL" id="GAC70905.1"/>
    </source>
</evidence>
<evidence type="ECO:0000256" key="1">
    <source>
        <dbReference type="ARBA" id="ARBA00022857"/>
    </source>
</evidence>
<dbReference type="Gene3D" id="3.40.50.720">
    <property type="entry name" value="NAD(P)-binding Rossmann-like Domain"/>
    <property type="match status" value="1"/>
</dbReference>
<comment type="caution">
    <text evidence="3">The sequence shown here is derived from an EMBL/GenBank/DDBJ whole genome shotgun (WGS) entry which is preliminary data.</text>
</comment>
<name>M0QQG4_9ACTN</name>
<dbReference type="Pfam" id="PF13460">
    <property type="entry name" value="NAD_binding_10"/>
    <property type="match status" value="1"/>
</dbReference>
<dbReference type="PANTHER" id="PTHR42748:SF3">
    <property type="entry name" value="BLL4366 PROTEIN"/>
    <property type="match status" value="1"/>
</dbReference>
<dbReference type="PANTHER" id="PTHR42748">
    <property type="entry name" value="NITROGEN METABOLITE REPRESSION PROTEIN NMRA FAMILY MEMBER"/>
    <property type="match status" value="1"/>
</dbReference>
<dbReference type="InterPro" id="IPR036291">
    <property type="entry name" value="NAD(P)-bd_dom_sf"/>
</dbReference>
<dbReference type="InterPro" id="IPR016040">
    <property type="entry name" value="NAD(P)-bd_dom"/>
</dbReference>
<dbReference type="OrthoDB" id="5491199at2"/>
<dbReference type="SUPFAM" id="SSF51735">
    <property type="entry name" value="NAD(P)-binding Rossmann-fold domains"/>
    <property type="match status" value="1"/>
</dbReference>
<sequence>MRVLIVGASGHNGAAVARRLSAAGHHVRGLVRDPGRAPDCLAEVVVGDAVTGAGLAEATADIDVAYYFVHSLDSAAQDDHDLVAARNFAEAAATAGVRRGIFFTTLPAPDGVAEPRYQRNRRVVEDVLTERLPGMTAVRAGMVLGDRSRGMRPYVQLVQRAPIIPMGPWRRHRMAVVDSETTTTCLVRAGVGDRPLGRIADVPASAEPTHEELIRAVMRVLGRRVPIIGLPVSSVTVDAFLTSRFTDDSFHFSRHLASINNFDYLVDPSLAAPFADVTPLDLDTALQAALPEAVAA</sequence>